<dbReference type="RefSeq" id="WP_392818558.1">
    <property type="nucleotide sequence ID" value="NZ_JBICYV010000008.1"/>
</dbReference>
<dbReference type="Pfam" id="PF01370">
    <property type="entry name" value="Epimerase"/>
    <property type="match status" value="1"/>
</dbReference>
<evidence type="ECO:0000259" key="1">
    <source>
        <dbReference type="Pfam" id="PF01370"/>
    </source>
</evidence>
<dbReference type="SUPFAM" id="SSF51735">
    <property type="entry name" value="NAD(P)-binding Rossmann-fold domains"/>
    <property type="match status" value="1"/>
</dbReference>
<gene>
    <name evidence="2" type="ORF">ACGFZB_19035</name>
</gene>
<protein>
    <submittedName>
        <fullName evidence="2">NAD-dependent epimerase/dehydratase family protein</fullName>
    </submittedName>
</protein>
<dbReference type="EMBL" id="JBICYV010000008">
    <property type="protein sequence ID" value="MFG3012515.1"/>
    <property type="molecule type" value="Genomic_DNA"/>
</dbReference>
<dbReference type="Proteomes" id="UP001604267">
    <property type="component" value="Unassembled WGS sequence"/>
</dbReference>
<evidence type="ECO:0000313" key="3">
    <source>
        <dbReference type="Proteomes" id="UP001604267"/>
    </source>
</evidence>
<dbReference type="Gene3D" id="3.40.50.720">
    <property type="entry name" value="NAD(P)-binding Rossmann-like Domain"/>
    <property type="match status" value="1"/>
</dbReference>
<sequence length="289" mass="30782">MSTTMSTGSTTLVTGATGQVGTGFLPRLLAQRRPGEQVRVLVRDPARADRLSDLGAEPVLGDLRDTEVLGKALAGVDAVVNIAASFRGVTDEEVRAVNRDAALELGRAALASGVRRFVQAGTILAYGTGRGRPLVEDDPTVPGGPMWMAYPEAKAEAERGLLALDGLDVRVGRLGFVYGEGDPHLPGITRWTATQPATKRHHLVHVADVAQGLLRLLYAPGADGRTYNIADDAPVTVLDIHHVLGVEPPADGPDPDPWYAIASTDRIRRELGYRPHFPTLWSARDAGAL</sequence>
<comment type="caution">
    <text evidence="2">The sequence shown here is derived from an EMBL/GenBank/DDBJ whole genome shotgun (WGS) entry which is preliminary data.</text>
</comment>
<dbReference type="PANTHER" id="PTHR48079:SF6">
    <property type="entry name" value="NAD(P)-BINDING DOMAIN-CONTAINING PROTEIN-RELATED"/>
    <property type="match status" value="1"/>
</dbReference>
<dbReference type="InterPro" id="IPR001509">
    <property type="entry name" value="Epimerase_deHydtase"/>
</dbReference>
<dbReference type="InterPro" id="IPR051783">
    <property type="entry name" value="NAD(P)-dependent_oxidoreduct"/>
</dbReference>
<dbReference type="PANTHER" id="PTHR48079">
    <property type="entry name" value="PROTEIN YEEZ"/>
    <property type="match status" value="1"/>
</dbReference>
<accession>A0ABW7BA04</accession>
<proteinExistence type="predicted"/>
<reference evidence="2 3" key="1">
    <citation type="submission" date="2024-10" db="EMBL/GenBank/DDBJ databases">
        <title>The Natural Products Discovery Center: Release of the First 8490 Sequenced Strains for Exploring Actinobacteria Biosynthetic Diversity.</title>
        <authorList>
            <person name="Kalkreuter E."/>
            <person name="Kautsar S.A."/>
            <person name="Yang D."/>
            <person name="Bader C.D."/>
            <person name="Teijaro C.N."/>
            <person name="Fluegel L."/>
            <person name="Davis C.M."/>
            <person name="Simpson J.R."/>
            <person name="Lauterbach L."/>
            <person name="Steele A.D."/>
            <person name="Gui C."/>
            <person name="Meng S."/>
            <person name="Li G."/>
            <person name="Viehrig K."/>
            <person name="Ye F."/>
            <person name="Su P."/>
            <person name="Kiefer A.F."/>
            <person name="Nichols A."/>
            <person name="Cepeda A.J."/>
            <person name="Yan W."/>
            <person name="Fan B."/>
            <person name="Jiang Y."/>
            <person name="Adhikari A."/>
            <person name="Zheng C.-J."/>
            <person name="Schuster L."/>
            <person name="Cowan T.M."/>
            <person name="Smanski M.J."/>
            <person name="Chevrette M.G."/>
            <person name="De Carvalho L.P.S."/>
            <person name="Shen B."/>
        </authorList>
    </citation>
    <scope>NUCLEOTIDE SEQUENCE [LARGE SCALE GENOMIC DNA]</scope>
    <source>
        <strain evidence="2 3">NPDC048320</strain>
    </source>
</reference>
<evidence type="ECO:0000313" key="2">
    <source>
        <dbReference type="EMBL" id="MFG3012515.1"/>
    </source>
</evidence>
<organism evidence="2 3">
    <name type="scientific">Streptomyces cinerochromogenes</name>
    <dbReference type="NCBI Taxonomy" id="66422"/>
    <lineage>
        <taxon>Bacteria</taxon>
        <taxon>Bacillati</taxon>
        <taxon>Actinomycetota</taxon>
        <taxon>Actinomycetes</taxon>
        <taxon>Kitasatosporales</taxon>
        <taxon>Streptomycetaceae</taxon>
        <taxon>Streptomyces</taxon>
    </lineage>
</organism>
<feature type="domain" description="NAD-dependent epimerase/dehydratase" evidence="1">
    <location>
        <begin position="12"/>
        <end position="230"/>
    </location>
</feature>
<dbReference type="InterPro" id="IPR036291">
    <property type="entry name" value="NAD(P)-bd_dom_sf"/>
</dbReference>
<name>A0ABW7BA04_9ACTN</name>
<keyword evidence="3" id="KW-1185">Reference proteome</keyword>